<comment type="caution">
    <text evidence="3">The sequence shown here is derived from an EMBL/GenBank/DDBJ whole genome shotgun (WGS) entry which is preliminary data.</text>
</comment>
<feature type="domain" description="PilZ" evidence="2">
    <location>
        <begin position="194"/>
        <end position="297"/>
    </location>
</feature>
<evidence type="ECO:0000259" key="2">
    <source>
        <dbReference type="Pfam" id="PF07238"/>
    </source>
</evidence>
<dbReference type="Proteomes" id="UP000245790">
    <property type="component" value="Unassembled WGS sequence"/>
</dbReference>
<dbReference type="EMBL" id="QGGU01000005">
    <property type="protein sequence ID" value="PWK51695.1"/>
    <property type="molecule type" value="Genomic_DNA"/>
</dbReference>
<name>A0A316FUC7_9GAMM</name>
<feature type="region of interest" description="Disordered" evidence="1">
    <location>
        <begin position="107"/>
        <end position="189"/>
    </location>
</feature>
<feature type="domain" description="PilZ" evidence="2">
    <location>
        <begin position="521"/>
        <end position="584"/>
    </location>
</feature>
<proteinExistence type="predicted"/>
<evidence type="ECO:0000313" key="4">
    <source>
        <dbReference type="Proteomes" id="UP000245790"/>
    </source>
</evidence>
<gene>
    <name evidence="3" type="ORF">C8D97_10510</name>
</gene>
<organism evidence="3 4">
    <name type="scientific">Pleionea mediterranea</name>
    <dbReference type="NCBI Taxonomy" id="523701"/>
    <lineage>
        <taxon>Bacteria</taxon>
        <taxon>Pseudomonadati</taxon>
        <taxon>Pseudomonadota</taxon>
        <taxon>Gammaproteobacteria</taxon>
        <taxon>Oceanospirillales</taxon>
        <taxon>Pleioneaceae</taxon>
        <taxon>Pleionea</taxon>
    </lineage>
</organism>
<feature type="compositionally biased region" description="Basic and acidic residues" evidence="1">
    <location>
        <begin position="107"/>
        <end position="127"/>
    </location>
</feature>
<dbReference type="Pfam" id="PF07238">
    <property type="entry name" value="PilZ"/>
    <property type="match status" value="2"/>
</dbReference>
<dbReference type="GO" id="GO:0035438">
    <property type="term" value="F:cyclic-di-GMP binding"/>
    <property type="evidence" value="ECO:0007669"/>
    <property type="project" value="InterPro"/>
</dbReference>
<dbReference type="OrthoDB" id="6208912at2"/>
<dbReference type="AlphaFoldDB" id="A0A316FUC7"/>
<evidence type="ECO:0000256" key="1">
    <source>
        <dbReference type="SAM" id="MobiDB-lite"/>
    </source>
</evidence>
<evidence type="ECO:0000313" key="3">
    <source>
        <dbReference type="EMBL" id="PWK51695.1"/>
    </source>
</evidence>
<feature type="compositionally biased region" description="Low complexity" evidence="1">
    <location>
        <begin position="128"/>
        <end position="138"/>
    </location>
</feature>
<sequence length="830" mass="96175">MSEENDKLVIAHYKSVGRHGKQLIEEDVQAGSDTAKFLERMEQRRLATPCNIAIDMRGKVDDECEAYEFQSIVHHLDEKCIEIFETEAARYDGKYTVGVFEKVMSAEHTHKAQHEKEQQQRRAEQRRQQQIAALKQQQHANDVKDPLFMSKEQQAEQTDNTKASDTTQDRKSDTTDEDEEKHEIQLIPFGYRSQRKENRLNYTSSIRAFLNDGREVTGKTTDVSLTGIKVSLFSNIEPLAKKSPIQIVFTALEEQHNKSFGKIEYQLIAQEKDHHDRVQLRLLRVDQSENESFNQFIVEFIKSYRSRYKIEMEDKLLSLYARAFERIYTAAAPITACLLHINNGDTQCLYTVTRAEEKNALKSPLISSMAAALPELIGKTKQQTHLLLETMVIKDNKRHSIYCAEREQLIKQELIDQFLKAGSQSHMIARIQITLQPVSAYDLNQMSSYLEPLNEIAPVRVDKINQHWQSMTHIAYFSIVEQKLNPESRLTSDDKQLEALSEFKLDDSRQKVWQLGYRPARKEPRYLYSTEAVINVDNQSFKGKTLDFSPSGMRIQLQQTSYIPTTLELNKLITVTLPEMQKLAKKTASLKNLSYRITQRHSHQQSISLKRDFNIKNHHGELFFTKLIKTNQSKLKECAEELESTTMASMLENMISSYLHGIPLFLTRFPGGLYAIDSAAATENANPLLWRFKQEQGFDFEPLNLNEFFAEVLRGKLNRRSQLSEAYTTRLFAKFSGDENEGLSLEVTQESAMKDTREVARFILLSRKNPNYRILHAHFLPPPYIKLEEFSEELREIRHNSSMRAKDFEQKIQQLVAIVEIEDISDFYRV</sequence>
<dbReference type="RefSeq" id="WP_109763093.1">
    <property type="nucleotide sequence ID" value="NZ_QGGU01000005.1"/>
</dbReference>
<accession>A0A316FUC7</accession>
<keyword evidence="4" id="KW-1185">Reference proteome</keyword>
<dbReference type="InterPro" id="IPR009875">
    <property type="entry name" value="PilZ_domain"/>
</dbReference>
<feature type="compositionally biased region" description="Polar residues" evidence="1">
    <location>
        <begin position="151"/>
        <end position="166"/>
    </location>
</feature>
<reference evidence="3 4" key="1">
    <citation type="submission" date="2018-05" db="EMBL/GenBank/DDBJ databases">
        <title>Genomic Encyclopedia of Type Strains, Phase IV (KMG-IV): sequencing the most valuable type-strain genomes for metagenomic binning, comparative biology and taxonomic classification.</title>
        <authorList>
            <person name="Goeker M."/>
        </authorList>
    </citation>
    <scope>NUCLEOTIDE SEQUENCE [LARGE SCALE GENOMIC DNA]</scope>
    <source>
        <strain evidence="3 4">DSM 25350</strain>
    </source>
</reference>
<protein>
    <submittedName>
        <fullName evidence="3">PilZ domain-containing protein</fullName>
    </submittedName>
</protein>